<feature type="compositionally biased region" description="Basic and acidic residues" evidence="1">
    <location>
        <begin position="138"/>
        <end position="149"/>
    </location>
</feature>
<evidence type="ECO:0000313" key="3">
    <source>
        <dbReference type="EnsemblMetazoa" id="HelroP184765"/>
    </source>
</evidence>
<dbReference type="Proteomes" id="UP000015101">
    <property type="component" value="Unassembled WGS sequence"/>
</dbReference>
<feature type="compositionally biased region" description="Polar residues" evidence="1">
    <location>
        <begin position="120"/>
        <end position="137"/>
    </location>
</feature>
<organism evidence="3 4">
    <name type="scientific">Helobdella robusta</name>
    <name type="common">Californian leech</name>
    <dbReference type="NCBI Taxonomy" id="6412"/>
    <lineage>
        <taxon>Eukaryota</taxon>
        <taxon>Metazoa</taxon>
        <taxon>Spiralia</taxon>
        <taxon>Lophotrochozoa</taxon>
        <taxon>Annelida</taxon>
        <taxon>Clitellata</taxon>
        <taxon>Hirudinea</taxon>
        <taxon>Rhynchobdellida</taxon>
        <taxon>Glossiphoniidae</taxon>
        <taxon>Helobdella</taxon>
    </lineage>
</organism>
<gene>
    <name evidence="3" type="primary">20209831</name>
    <name evidence="2" type="ORF">HELRODRAFT_184765</name>
</gene>
<dbReference type="RefSeq" id="XP_009022013.1">
    <property type="nucleotide sequence ID" value="XM_009023765.1"/>
</dbReference>
<feature type="compositionally biased region" description="Low complexity" evidence="1">
    <location>
        <begin position="62"/>
        <end position="97"/>
    </location>
</feature>
<dbReference type="EMBL" id="KB097051">
    <property type="protein sequence ID" value="ESN99888.1"/>
    <property type="molecule type" value="Genomic_DNA"/>
</dbReference>
<dbReference type="InParanoid" id="T1FLY2"/>
<dbReference type="CTD" id="20209831"/>
<protein>
    <submittedName>
        <fullName evidence="2 3">Uncharacterized protein</fullName>
    </submittedName>
</protein>
<reference evidence="2 4" key="2">
    <citation type="journal article" date="2013" name="Nature">
        <title>Insights into bilaterian evolution from three spiralian genomes.</title>
        <authorList>
            <person name="Simakov O."/>
            <person name="Marletaz F."/>
            <person name="Cho S.J."/>
            <person name="Edsinger-Gonzales E."/>
            <person name="Havlak P."/>
            <person name="Hellsten U."/>
            <person name="Kuo D.H."/>
            <person name="Larsson T."/>
            <person name="Lv J."/>
            <person name="Arendt D."/>
            <person name="Savage R."/>
            <person name="Osoegawa K."/>
            <person name="de Jong P."/>
            <person name="Grimwood J."/>
            <person name="Chapman J.A."/>
            <person name="Shapiro H."/>
            <person name="Aerts A."/>
            <person name="Otillar R.P."/>
            <person name="Terry A.Y."/>
            <person name="Boore J.L."/>
            <person name="Grigoriev I.V."/>
            <person name="Lindberg D.R."/>
            <person name="Seaver E.C."/>
            <person name="Weisblat D.A."/>
            <person name="Putnam N.H."/>
            <person name="Rokhsar D.S."/>
        </authorList>
    </citation>
    <scope>NUCLEOTIDE SEQUENCE</scope>
</reference>
<dbReference type="AlphaFoldDB" id="T1FLY2"/>
<proteinExistence type="predicted"/>
<sequence>MMKTKHYVNIVKADGGAVSSSGVFGSPGVADLCATAVGGGSGPSSGGGFGGVSGSGENQKQKPSSSSAAELSSSSPSILPKSDMSLMQQPQQLQQHKQPLHQKHSLLTTNPVKSPPPVLPTSQPQQLHLPPTTTNFNKNRDKTKQKPVSDRGSGSESPKNCAKLFGKGELLDFPSYKKMLKKMTENQEEIKPIDVVALNIFRFL</sequence>
<dbReference type="GeneID" id="20209831"/>
<keyword evidence="4" id="KW-1185">Reference proteome</keyword>
<evidence type="ECO:0000313" key="2">
    <source>
        <dbReference type="EMBL" id="ESN99888.1"/>
    </source>
</evidence>
<dbReference type="HOGENOM" id="CLU_1344573_0_0_1"/>
<dbReference type="EnsemblMetazoa" id="HelroT184765">
    <property type="protein sequence ID" value="HelroP184765"/>
    <property type="gene ID" value="HelroG184765"/>
</dbReference>
<dbReference type="EMBL" id="AMQM01011957">
    <property type="status" value="NOT_ANNOTATED_CDS"/>
    <property type="molecule type" value="Genomic_DNA"/>
</dbReference>
<reference evidence="3" key="3">
    <citation type="submission" date="2015-06" db="UniProtKB">
        <authorList>
            <consortium name="EnsemblMetazoa"/>
        </authorList>
    </citation>
    <scope>IDENTIFICATION</scope>
</reference>
<dbReference type="KEGG" id="hro:HELRODRAFT_184765"/>
<reference evidence="4" key="1">
    <citation type="submission" date="2012-12" db="EMBL/GenBank/DDBJ databases">
        <authorList>
            <person name="Hellsten U."/>
            <person name="Grimwood J."/>
            <person name="Chapman J.A."/>
            <person name="Shapiro H."/>
            <person name="Aerts A."/>
            <person name="Otillar R.P."/>
            <person name="Terry A.Y."/>
            <person name="Boore J.L."/>
            <person name="Simakov O."/>
            <person name="Marletaz F."/>
            <person name="Cho S.-J."/>
            <person name="Edsinger-Gonzales E."/>
            <person name="Havlak P."/>
            <person name="Kuo D.-H."/>
            <person name="Larsson T."/>
            <person name="Lv J."/>
            <person name="Arendt D."/>
            <person name="Savage R."/>
            <person name="Osoegawa K."/>
            <person name="de Jong P."/>
            <person name="Lindberg D.R."/>
            <person name="Seaver E.C."/>
            <person name="Weisblat D.A."/>
            <person name="Putnam N.H."/>
            <person name="Grigoriev I.V."/>
            <person name="Rokhsar D.S."/>
        </authorList>
    </citation>
    <scope>NUCLEOTIDE SEQUENCE</scope>
</reference>
<accession>T1FLY2</accession>
<feature type="region of interest" description="Disordered" evidence="1">
    <location>
        <begin position="31"/>
        <end position="163"/>
    </location>
</feature>
<feature type="compositionally biased region" description="Gly residues" evidence="1">
    <location>
        <begin position="37"/>
        <end position="54"/>
    </location>
</feature>
<name>T1FLY2_HELRO</name>
<evidence type="ECO:0000313" key="4">
    <source>
        <dbReference type="Proteomes" id="UP000015101"/>
    </source>
</evidence>
<evidence type="ECO:0000256" key="1">
    <source>
        <dbReference type="SAM" id="MobiDB-lite"/>
    </source>
</evidence>